<keyword evidence="4 5" id="KW-0472">Membrane</keyword>
<dbReference type="AlphaFoldDB" id="A0A1H8EUI2"/>
<accession>A0A1H8EUI2</accession>
<evidence type="ECO:0000256" key="2">
    <source>
        <dbReference type="ARBA" id="ARBA00022692"/>
    </source>
</evidence>
<keyword evidence="3 5" id="KW-1133">Transmembrane helix</keyword>
<evidence type="ECO:0000256" key="4">
    <source>
        <dbReference type="ARBA" id="ARBA00023136"/>
    </source>
</evidence>
<dbReference type="Proteomes" id="UP000199585">
    <property type="component" value="Unassembled WGS sequence"/>
</dbReference>
<dbReference type="OrthoDB" id="5421146at2"/>
<feature type="transmembrane region" description="Helical" evidence="5">
    <location>
        <begin position="190"/>
        <end position="211"/>
    </location>
</feature>
<evidence type="ECO:0000256" key="1">
    <source>
        <dbReference type="ARBA" id="ARBA00004141"/>
    </source>
</evidence>
<organism evidence="6 7">
    <name type="scientific">Loktanella fryxellensis</name>
    <dbReference type="NCBI Taxonomy" id="245187"/>
    <lineage>
        <taxon>Bacteria</taxon>
        <taxon>Pseudomonadati</taxon>
        <taxon>Pseudomonadota</taxon>
        <taxon>Alphaproteobacteria</taxon>
        <taxon>Rhodobacterales</taxon>
        <taxon>Roseobacteraceae</taxon>
        <taxon>Loktanella</taxon>
    </lineage>
</organism>
<proteinExistence type="predicted"/>
<dbReference type="RefSeq" id="WP_089902642.1">
    <property type="nucleotide sequence ID" value="NZ_FOCI01000011.1"/>
</dbReference>
<evidence type="ECO:0000256" key="3">
    <source>
        <dbReference type="ARBA" id="ARBA00022989"/>
    </source>
</evidence>
<evidence type="ECO:0000313" key="6">
    <source>
        <dbReference type="EMBL" id="SEN22567.1"/>
    </source>
</evidence>
<protein>
    <submittedName>
        <fullName evidence="6">Uncharacterized protein involved in cysteine biosynthesis</fullName>
    </submittedName>
</protein>
<name>A0A1H8EUI2_9RHOB</name>
<evidence type="ECO:0000313" key="7">
    <source>
        <dbReference type="Proteomes" id="UP000199585"/>
    </source>
</evidence>
<comment type="subcellular location">
    <subcellularLocation>
        <location evidence="1">Membrane</location>
        <topology evidence="1">Multi-pass membrane protein</topology>
    </subcellularLocation>
</comment>
<sequence>MIFGDFIKALGQLPDPRFRRVVGWGIGVSIALLAAITWGVQWLIATFASGPVTLPLIGPVNWIDDALGWSMLALMLVLSIVLMLPIAAAVTSLFLDDVADAVEARHYPTLPPAPATSFWDGLRDGIGFFGLMIVANCLAFAIYFTVPPAAPFVFYAMNGYLLGREYFQVAALRREGRAGAHALRQRHAGMVWLAGVLLAVPLSIPVVNLLVPVLGAATFTHLYHRLARQA</sequence>
<dbReference type="EMBL" id="FOCI01000011">
    <property type="protein sequence ID" value="SEN22567.1"/>
    <property type="molecule type" value="Genomic_DNA"/>
</dbReference>
<feature type="transmembrane region" description="Helical" evidence="5">
    <location>
        <begin position="67"/>
        <end position="95"/>
    </location>
</feature>
<dbReference type="Pfam" id="PF07264">
    <property type="entry name" value="EI24"/>
    <property type="match status" value="1"/>
</dbReference>
<keyword evidence="2 5" id="KW-0812">Transmembrane</keyword>
<dbReference type="InterPro" id="IPR059112">
    <property type="entry name" value="CysZ/EI24"/>
</dbReference>
<dbReference type="STRING" id="245187.SAMN04488003_11191"/>
<gene>
    <name evidence="6" type="ORF">SAMN04488003_11191</name>
</gene>
<reference evidence="6 7" key="1">
    <citation type="submission" date="2016-10" db="EMBL/GenBank/DDBJ databases">
        <authorList>
            <person name="de Groot N.N."/>
        </authorList>
    </citation>
    <scope>NUCLEOTIDE SEQUENCE [LARGE SCALE GENOMIC DNA]</scope>
    <source>
        <strain evidence="6 7">DSM 16213</strain>
    </source>
</reference>
<keyword evidence="7" id="KW-1185">Reference proteome</keyword>
<feature type="transmembrane region" description="Helical" evidence="5">
    <location>
        <begin position="126"/>
        <end position="146"/>
    </location>
</feature>
<evidence type="ECO:0000256" key="5">
    <source>
        <dbReference type="SAM" id="Phobius"/>
    </source>
</evidence>
<feature type="transmembrane region" description="Helical" evidence="5">
    <location>
        <begin position="21"/>
        <end position="47"/>
    </location>
</feature>